<dbReference type="Pfam" id="PF12539">
    <property type="entry name" value="Csm1"/>
    <property type="match status" value="1"/>
</dbReference>
<dbReference type="GO" id="GO:0034506">
    <property type="term" value="C:chromosome, centromeric core domain"/>
    <property type="evidence" value="ECO:0007669"/>
    <property type="project" value="TreeGrafter"/>
</dbReference>
<dbReference type="GO" id="GO:0051315">
    <property type="term" value="P:attachment of mitotic spindle microtubules to kinetochore"/>
    <property type="evidence" value="ECO:0007669"/>
    <property type="project" value="TreeGrafter"/>
</dbReference>
<dbReference type="InterPro" id="IPR040349">
    <property type="entry name" value="Csm1/Pcs1"/>
</dbReference>
<protein>
    <recommendedName>
        <fullName evidence="2">Monopolin complex subunit Csm1/Pcs1 C-terminal domain-containing protein</fullName>
    </recommendedName>
</protein>
<dbReference type="GO" id="GO:0033551">
    <property type="term" value="C:monopolin complex"/>
    <property type="evidence" value="ECO:0007669"/>
    <property type="project" value="InterPro"/>
</dbReference>
<dbReference type="GO" id="GO:0005730">
    <property type="term" value="C:nucleolus"/>
    <property type="evidence" value="ECO:0007669"/>
    <property type="project" value="TreeGrafter"/>
</dbReference>
<sequence>MENVEELSQLKQLDEQEEAAMKKEQIIQEINKSSDLLNEKMQKLEEIIGKLVEEDSDTPVKSDSKEISELKSKLKRLQKQQVEIVEKEKKFKQENKILKELTGLTVKETRTKQDGVQYVYNLSGPNGSLDFSLFIPSQEDKQVLYSPMLERQRNTSIFSHLPDFLRFDIEFNRDQLSRFFWRLSAALYEQEANEENREQASINM</sequence>
<evidence type="ECO:0000313" key="4">
    <source>
        <dbReference type="Proteomes" id="UP000242254"/>
    </source>
</evidence>
<name>A0A2G4T4S3_RHIZD</name>
<dbReference type="InterPro" id="IPR038608">
    <property type="entry name" value="Csm1/Pcs1_C_sf"/>
</dbReference>
<dbReference type="PANTHER" id="PTHR28006">
    <property type="entry name" value="MONOPOLIN COMPLEX SUBUNIT CSM1"/>
    <property type="match status" value="1"/>
</dbReference>
<dbReference type="CDD" id="cd23787">
    <property type="entry name" value="RWD_CSM1"/>
    <property type="match status" value="1"/>
</dbReference>
<gene>
    <name evidence="3" type="ORF">RHIMIDRAFT_55762</name>
</gene>
<dbReference type="GO" id="GO:0045144">
    <property type="term" value="P:meiotic sister chromatid segregation"/>
    <property type="evidence" value="ECO:0007669"/>
    <property type="project" value="TreeGrafter"/>
</dbReference>
<dbReference type="InterPro" id="IPR020981">
    <property type="entry name" value="Csm1/Pcs1_C"/>
</dbReference>
<dbReference type="GeneID" id="35446394"/>
<feature type="coiled-coil region" evidence="1">
    <location>
        <begin position="4"/>
        <end position="95"/>
    </location>
</feature>
<dbReference type="RefSeq" id="XP_023469707.1">
    <property type="nucleotide sequence ID" value="XM_023615406.1"/>
</dbReference>
<dbReference type="STRING" id="1340429.A0A2G4T4S3"/>
<feature type="domain" description="Monopolin complex subunit Csm1/Pcs1 C-terminal" evidence="2">
    <location>
        <begin position="96"/>
        <end position="174"/>
    </location>
</feature>
<evidence type="ECO:0000256" key="1">
    <source>
        <dbReference type="SAM" id="Coils"/>
    </source>
</evidence>
<organism evidence="3 4">
    <name type="scientific">Rhizopus microsporus ATCC 52813</name>
    <dbReference type="NCBI Taxonomy" id="1340429"/>
    <lineage>
        <taxon>Eukaryota</taxon>
        <taxon>Fungi</taxon>
        <taxon>Fungi incertae sedis</taxon>
        <taxon>Mucoromycota</taxon>
        <taxon>Mucoromycotina</taxon>
        <taxon>Mucoromycetes</taxon>
        <taxon>Mucorales</taxon>
        <taxon>Mucorineae</taxon>
        <taxon>Rhizopodaceae</taxon>
        <taxon>Rhizopus</taxon>
    </lineage>
</organism>
<keyword evidence="1" id="KW-0175">Coiled coil</keyword>
<dbReference type="GO" id="GO:1990644">
    <property type="term" value="F:microtubule site clamp"/>
    <property type="evidence" value="ECO:0007669"/>
    <property type="project" value="TreeGrafter"/>
</dbReference>
<dbReference type="PANTHER" id="PTHR28006:SF1">
    <property type="entry name" value="MONOPOLIN COMPLEX SUBUNIT CSM1"/>
    <property type="match status" value="1"/>
</dbReference>
<reference evidence="3 4" key="1">
    <citation type="journal article" date="2016" name="Proc. Natl. Acad. Sci. U.S.A.">
        <title>Lipid metabolic changes in an early divergent fungus govern the establishment of a mutualistic symbiosis with endobacteria.</title>
        <authorList>
            <person name="Lastovetsky O.A."/>
            <person name="Gaspar M.L."/>
            <person name="Mondo S.J."/>
            <person name="LaButti K.M."/>
            <person name="Sandor L."/>
            <person name="Grigoriev I.V."/>
            <person name="Henry S.A."/>
            <person name="Pawlowska T.E."/>
        </authorList>
    </citation>
    <scope>NUCLEOTIDE SEQUENCE [LARGE SCALE GENOMIC DNA]</scope>
    <source>
        <strain evidence="3 4">ATCC 52813</strain>
    </source>
</reference>
<accession>A0A2G4T4S3</accession>
<dbReference type="Gene3D" id="3.90.1150.80">
    <property type="match status" value="1"/>
</dbReference>
<dbReference type="GO" id="GO:0072686">
    <property type="term" value="C:mitotic spindle"/>
    <property type="evidence" value="ECO:0007669"/>
    <property type="project" value="TreeGrafter"/>
</dbReference>
<keyword evidence="4" id="KW-1185">Reference proteome</keyword>
<proteinExistence type="predicted"/>
<evidence type="ECO:0000259" key="2">
    <source>
        <dbReference type="Pfam" id="PF12539"/>
    </source>
</evidence>
<dbReference type="EMBL" id="KZ303843">
    <property type="protein sequence ID" value="PHZ15999.1"/>
    <property type="molecule type" value="Genomic_DNA"/>
</dbReference>
<dbReference type="Proteomes" id="UP000242254">
    <property type="component" value="Unassembled WGS sequence"/>
</dbReference>
<dbReference type="AlphaFoldDB" id="A0A2G4T4S3"/>
<evidence type="ECO:0000313" key="3">
    <source>
        <dbReference type="EMBL" id="PHZ15999.1"/>
    </source>
</evidence>